<protein>
    <submittedName>
        <fullName evidence="3">Tripartite tricarboxylate transporter family receptor</fullName>
    </submittedName>
</protein>
<feature type="signal peptide" evidence="2">
    <location>
        <begin position="1"/>
        <end position="42"/>
    </location>
</feature>
<organism evidence="3 4">
    <name type="scientific">Thalassoglobus neptunius</name>
    <dbReference type="NCBI Taxonomy" id="1938619"/>
    <lineage>
        <taxon>Bacteria</taxon>
        <taxon>Pseudomonadati</taxon>
        <taxon>Planctomycetota</taxon>
        <taxon>Planctomycetia</taxon>
        <taxon>Planctomycetales</taxon>
        <taxon>Planctomycetaceae</taxon>
        <taxon>Thalassoglobus</taxon>
    </lineage>
</organism>
<comment type="caution">
    <text evidence="3">The sequence shown here is derived from an EMBL/GenBank/DDBJ whole genome shotgun (WGS) entry which is preliminary data.</text>
</comment>
<dbReference type="Proteomes" id="UP000317243">
    <property type="component" value="Unassembled WGS sequence"/>
</dbReference>
<evidence type="ECO:0000256" key="1">
    <source>
        <dbReference type="ARBA" id="ARBA00006987"/>
    </source>
</evidence>
<dbReference type="Gene3D" id="3.40.190.10">
    <property type="entry name" value="Periplasmic binding protein-like II"/>
    <property type="match status" value="1"/>
</dbReference>
<reference evidence="3 4" key="1">
    <citation type="submission" date="2019-02" db="EMBL/GenBank/DDBJ databases">
        <title>Deep-cultivation of Planctomycetes and their phenomic and genomic characterization uncovers novel biology.</title>
        <authorList>
            <person name="Wiegand S."/>
            <person name="Jogler M."/>
            <person name="Boedeker C."/>
            <person name="Pinto D."/>
            <person name="Vollmers J."/>
            <person name="Rivas-Marin E."/>
            <person name="Kohn T."/>
            <person name="Peeters S.H."/>
            <person name="Heuer A."/>
            <person name="Rast P."/>
            <person name="Oberbeckmann S."/>
            <person name="Bunk B."/>
            <person name="Jeske O."/>
            <person name="Meyerdierks A."/>
            <person name="Storesund J.E."/>
            <person name="Kallscheuer N."/>
            <person name="Luecker S."/>
            <person name="Lage O.M."/>
            <person name="Pohl T."/>
            <person name="Merkel B.J."/>
            <person name="Hornburger P."/>
            <person name="Mueller R.-W."/>
            <person name="Bruemmer F."/>
            <person name="Labrenz M."/>
            <person name="Spormann A.M."/>
            <person name="Op Den Camp H."/>
            <person name="Overmann J."/>
            <person name="Amann R."/>
            <person name="Jetten M.S.M."/>
            <person name="Mascher T."/>
            <person name="Medema M.H."/>
            <person name="Devos D.P."/>
            <person name="Kaster A.-K."/>
            <person name="Ovreas L."/>
            <person name="Rohde M."/>
            <person name="Galperin M.Y."/>
            <person name="Jogler C."/>
        </authorList>
    </citation>
    <scope>NUCLEOTIDE SEQUENCE [LARGE SCALE GENOMIC DNA]</scope>
    <source>
        <strain evidence="3 4">KOR42</strain>
    </source>
</reference>
<evidence type="ECO:0000313" key="3">
    <source>
        <dbReference type="EMBL" id="TWT56921.1"/>
    </source>
</evidence>
<dbReference type="EMBL" id="SIHI01000001">
    <property type="protein sequence ID" value="TWT56921.1"/>
    <property type="molecule type" value="Genomic_DNA"/>
</dbReference>
<name>A0A5C5X3N5_9PLAN</name>
<accession>A0A5C5X3N5</accession>
<sequence precursor="true">MLKLRVSDLRNCRPRLQISRVLTVCCTLAGLAILGCSTDPQAAIDNYPNKTITIVCPWSAGGGTDQCSRFWADQLHQRLETPVVVMNREGGSGAIGHSAVARARPDGYTLGAITVELSMMKQMGISDLTFRDYDPLLQYNADSAALVVRSDAPWKTAEEFLEEVRTGDTPLKMSGTASGGIWDLARVGMLHAAGIDPDRVTWVPSKGSAPARTQLLGGHIDAVVVSVPEAKPQIDAGELRLLAVMDDERHVDFPEVPTLKELGIDWSAVGWRGLALPKETPPEISAKLLAQAEEIAASEEFLEFMKLNGFAVKVRGPEEFKEFLTEQEALWTPVIEMAGYHK</sequence>
<feature type="chain" id="PRO_5023087920" evidence="2">
    <location>
        <begin position="43"/>
        <end position="342"/>
    </location>
</feature>
<evidence type="ECO:0000313" key="4">
    <source>
        <dbReference type="Proteomes" id="UP000317243"/>
    </source>
</evidence>
<dbReference type="PIRSF" id="PIRSF017082">
    <property type="entry name" value="YflP"/>
    <property type="match status" value="1"/>
</dbReference>
<dbReference type="PANTHER" id="PTHR42928">
    <property type="entry name" value="TRICARBOXYLATE-BINDING PROTEIN"/>
    <property type="match status" value="1"/>
</dbReference>
<keyword evidence="2" id="KW-0732">Signal</keyword>
<dbReference type="InterPro" id="IPR005064">
    <property type="entry name" value="BUG"/>
</dbReference>
<dbReference type="PANTHER" id="PTHR42928:SF5">
    <property type="entry name" value="BLR1237 PROTEIN"/>
    <property type="match status" value="1"/>
</dbReference>
<dbReference type="Pfam" id="PF03401">
    <property type="entry name" value="TctC"/>
    <property type="match status" value="1"/>
</dbReference>
<dbReference type="CDD" id="cd07012">
    <property type="entry name" value="PBP2_Bug_TTT"/>
    <property type="match status" value="1"/>
</dbReference>
<dbReference type="Gene3D" id="3.40.190.150">
    <property type="entry name" value="Bordetella uptake gene, domain 1"/>
    <property type="match status" value="1"/>
</dbReference>
<keyword evidence="4" id="KW-1185">Reference proteome</keyword>
<dbReference type="SUPFAM" id="SSF53850">
    <property type="entry name" value="Periplasmic binding protein-like II"/>
    <property type="match status" value="1"/>
</dbReference>
<evidence type="ECO:0000256" key="2">
    <source>
        <dbReference type="SAM" id="SignalP"/>
    </source>
</evidence>
<proteinExistence type="inferred from homology"/>
<dbReference type="AlphaFoldDB" id="A0A5C5X3N5"/>
<dbReference type="InterPro" id="IPR042100">
    <property type="entry name" value="Bug_dom1"/>
</dbReference>
<comment type="similarity">
    <text evidence="1">Belongs to the UPF0065 (bug) family.</text>
</comment>
<gene>
    <name evidence="3" type="ORF">KOR42_02770</name>
</gene>
<keyword evidence="3" id="KW-0675">Receptor</keyword>